<dbReference type="AlphaFoldDB" id="A0A0A9FGS7"/>
<reference evidence="1" key="1">
    <citation type="submission" date="2014-09" db="EMBL/GenBank/DDBJ databases">
        <authorList>
            <person name="Magalhaes I.L.F."/>
            <person name="Oliveira U."/>
            <person name="Santos F.R."/>
            <person name="Vidigal T.H.D.A."/>
            <person name="Brescovit A.D."/>
            <person name="Santos A.J."/>
        </authorList>
    </citation>
    <scope>NUCLEOTIDE SEQUENCE</scope>
    <source>
        <tissue evidence="1">Shoot tissue taken approximately 20 cm above the soil surface</tissue>
    </source>
</reference>
<reference evidence="1" key="2">
    <citation type="journal article" date="2015" name="Data Brief">
        <title>Shoot transcriptome of the giant reed, Arundo donax.</title>
        <authorList>
            <person name="Barrero R.A."/>
            <person name="Guerrero F.D."/>
            <person name="Moolhuijzen P."/>
            <person name="Goolsby J.A."/>
            <person name="Tidwell J."/>
            <person name="Bellgard S.E."/>
            <person name="Bellgard M.I."/>
        </authorList>
    </citation>
    <scope>NUCLEOTIDE SEQUENCE</scope>
    <source>
        <tissue evidence="1">Shoot tissue taken approximately 20 cm above the soil surface</tissue>
    </source>
</reference>
<name>A0A0A9FGS7_ARUDO</name>
<proteinExistence type="predicted"/>
<dbReference type="EMBL" id="GBRH01188565">
    <property type="protein sequence ID" value="JAE09331.1"/>
    <property type="molecule type" value="Transcribed_RNA"/>
</dbReference>
<protein>
    <submittedName>
        <fullName evidence="1">Uncharacterized protein</fullName>
    </submittedName>
</protein>
<organism evidence="1">
    <name type="scientific">Arundo donax</name>
    <name type="common">Giant reed</name>
    <name type="synonym">Donax arundinaceus</name>
    <dbReference type="NCBI Taxonomy" id="35708"/>
    <lineage>
        <taxon>Eukaryota</taxon>
        <taxon>Viridiplantae</taxon>
        <taxon>Streptophyta</taxon>
        <taxon>Embryophyta</taxon>
        <taxon>Tracheophyta</taxon>
        <taxon>Spermatophyta</taxon>
        <taxon>Magnoliopsida</taxon>
        <taxon>Liliopsida</taxon>
        <taxon>Poales</taxon>
        <taxon>Poaceae</taxon>
        <taxon>PACMAD clade</taxon>
        <taxon>Arundinoideae</taxon>
        <taxon>Arundineae</taxon>
        <taxon>Arundo</taxon>
    </lineage>
</organism>
<sequence length="28" mass="3014">MVKNGGEAKPLKKTSPVIYAQECSTYVA</sequence>
<accession>A0A0A9FGS7</accession>
<evidence type="ECO:0000313" key="1">
    <source>
        <dbReference type="EMBL" id="JAE09331.1"/>
    </source>
</evidence>